<sequence>MKTLMICLLTIWSLSGLAQTPYEKAMTEGLASWKAGKSQEAMATFERVAQVEKDNWIPKYYQAMVGITNSFMMTNNEEKLKAIDAAKALIPKDEKSLNAEWYVLNALALTSELTIDPMATAMTLSPQIMEQYQKALALEPNNPRALSGMADFSMQSKKYMGGDTKEECKQLEKAVSLFDKEKNATKFYPSWGKERAAALLASCKN</sequence>
<evidence type="ECO:0000313" key="3">
    <source>
        <dbReference type="Proteomes" id="UP001363035"/>
    </source>
</evidence>
<dbReference type="RefSeq" id="WP_099366068.1">
    <property type="nucleotide sequence ID" value="NZ_JAYLLN010000044.1"/>
</dbReference>
<comment type="caution">
    <text evidence="2">The sequence shown here is derived from an EMBL/GenBank/DDBJ whole genome shotgun (WGS) entry which is preliminary data.</text>
</comment>
<protein>
    <recommendedName>
        <fullName evidence="4">Tetratricopeptide repeat protein</fullName>
    </recommendedName>
</protein>
<evidence type="ECO:0008006" key="4">
    <source>
        <dbReference type="Google" id="ProtNLM"/>
    </source>
</evidence>
<name>A0ABU8I8R0_9SPHI</name>
<reference evidence="2 3" key="1">
    <citation type="submission" date="2024-01" db="EMBL/GenBank/DDBJ databases">
        <title>Sphingobacterium tenebrionis sp. nov., a novel endophyte isolated from tenebrio molitor intestines.</title>
        <authorList>
            <person name="Zhang C."/>
        </authorList>
    </citation>
    <scope>NUCLEOTIDE SEQUENCE [LARGE SCALE GENOMIC DNA]</scope>
    <source>
        <strain evidence="2 3">PU5-4</strain>
    </source>
</reference>
<dbReference type="Proteomes" id="UP001363035">
    <property type="component" value="Unassembled WGS sequence"/>
</dbReference>
<keyword evidence="1" id="KW-0732">Signal</keyword>
<dbReference type="Gene3D" id="1.25.40.10">
    <property type="entry name" value="Tetratricopeptide repeat domain"/>
    <property type="match status" value="1"/>
</dbReference>
<keyword evidence="3" id="KW-1185">Reference proteome</keyword>
<dbReference type="SUPFAM" id="SSF48452">
    <property type="entry name" value="TPR-like"/>
    <property type="match status" value="1"/>
</dbReference>
<dbReference type="InterPro" id="IPR011990">
    <property type="entry name" value="TPR-like_helical_dom_sf"/>
</dbReference>
<feature type="chain" id="PRO_5046002221" description="Tetratricopeptide repeat protein" evidence="1">
    <location>
        <begin position="19"/>
        <end position="205"/>
    </location>
</feature>
<organism evidence="2 3">
    <name type="scientific">Sphingobacterium tenebrionis</name>
    <dbReference type="NCBI Taxonomy" id="3111775"/>
    <lineage>
        <taxon>Bacteria</taxon>
        <taxon>Pseudomonadati</taxon>
        <taxon>Bacteroidota</taxon>
        <taxon>Sphingobacteriia</taxon>
        <taxon>Sphingobacteriales</taxon>
        <taxon>Sphingobacteriaceae</taxon>
        <taxon>Sphingobacterium</taxon>
    </lineage>
</organism>
<evidence type="ECO:0000313" key="2">
    <source>
        <dbReference type="EMBL" id="MEI5986122.1"/>
    </source>
</evidence>
<feature type="signal peptide" evidence="1">
    <location>
        <begin position="1"/>
        <end position="18"/>
    </location>
</feature>
<dbReference type="EMBL" id="JAYLLN010000044">
    <property type="protein sequence ID" value="MEI5986122.1"/>
    <property type="molecule type" value="Genomic_DNA"/>
</dbReference>
<proteinExistence type="predicted"/>
<evidence type="ECO:0000256" key="1">
    <source>
        <dbReference type="SAM" id="SignalP"/>
    </source>
</evidence>
<accession>A0ABU8I8R0</accession>
<gene>
    <name evidence="2" type="ORF">VJ786_14560</name>
</gene>